<protein>
    <recommendedName>
        <fullName evidence="3">Peptidase S8/S53 domain-containing protein</fullName>
    </recommendedName>
</protein>
<accession>A0AAD6EGS4</accession>
<reference evidence="4" key="2">
    <citation type="submission" date="2023-01" db="EMBL/GenBank/DDBJ databases">
        <authorList>
            <person name="Petersen C."/>
        </authorList>
    </citation>
    <scope>NUCLEOTIDE SEQUENCE</scope>
    <source>
        <strain evidence="4">IBT 12815</strain>
    </source>
</reference>
<reference evidence="4" key="1">
    <citation type="journal article" date="2023" name="IMA Fungus">
        <title>Comparative genomic study of the Penicillium genus elucidates a diverse pangenome and 15 lateral gene transfer events.</title>
        <authorList>
            <person name="Petersen C."/>
            <person name="Sorensen T."/>
            <person name="Nielsen M.R."/>
            <person name="Sondergaard T.E."/>
            <person name="Sorensen J.L."/>
            <person name="Fitzpatrick D.A."/>
            <person name="Frisvad J.C."/>
            <person name="Nielsen K.L."/>
        </authorList>
    </citation>
    <scope>NUCLEOTIDE SEQUENCE</scope>
    <source>
        <strain evidence="4">IBT 12815</strain>
    </source>
</reference>
<keyword evidence="2" id="KW-0865">Zymogen</keyword>
<organism evidence="4 5">
    <name type="scientific">Penicillium hordei</name>
    <dbReference type="NCBI Taxonomy" id="40994"/>
    <lineage>
        <taxon>Eukaryota</taxon>
        <taxon>Fungi</taxon>
        <taxon>Dikarya</taxon>
        <taxon>Ascomycota</taxon>
        <taxon>Pezizomycotina</taxon>
        <taxon>Eurotiomycetes</taxon>
        <taxon>Eurotiomycetidae</taxon>
        <taxon>Eurotiales</taxon>
        <taxon>Aspergillaceae</taxon>
        <taxon>Penicillium</taxon>
    </lineage>
</organism>
<evidence type="ECO:0000313" key="4">
    <source>
        <dbReference type="EMBL" id="KAJ5617029.1"/>
    </source>
</evidence>
<evidence type="ECO:0000259" key="3">
    <source>
        <dbReference type="Pfam" id="PF00082"/>
    </source>
</evidence>
<feature type="domain" description="Peptidase S8/S53" evidence="3">
    <location>
        <begin position="24"/>
        <end position="81"/>
    </location>
</feature>
<comment type="caution">
    <text evidence="4">The sequence shown here is derived from an EMBL/GenBank/DDBJ whole genome shotgun (WGS) entry which is preliminary data.</text>
</comment>
<name>A0AAD6EGS4_9EURO</name>
<dbReference type="AlphaFoldDB" id="A0AAD6EGS4"/>
<dbReference type="GO" id="GO:0004252">
    <property type="term" value="F:serine-type endopeptidase activity"/>
    <property type="evidence" value="ECO:0007669"/>
    <property type="project" value="InterPro"/>
</dbReference>
<dbReference type="InterPro" id="IPR036852">
    <property type="entry name" value="Peptidase_S8/S53_dom_sf"/>
</dbReference>
<dbReference type="GO" id="GO:0006508">
    <property type="term" value="P:proteolysis"/>
    <property type="evidence" value="ECO:0007669"/>
    <property type="project" value="InterPro"/>
</dbReference>
<evidence type="ECO:0000256" key="1">
    <source>
        <dbReference type="ARBA" id="ARBA00022729"/>
    </source>
</evidence>
<dbReference type="SUPFAM" id="SSF52743">
    <property type="entry name" value="Subtilisin-like"/>
    <property type="match status" value="1"/>
</dbReference>
<dbReference type="InterPro" id="IPR000209">
    <property type="entry name" value="Peptidase_S8/S53_dom"/>
</dbReference>
<dbReference type="EMBL" id="JAQJAE010000001">
    <property type="protein sequence ID" value="KAJ5617029.1"/>
    <property type="molecule type" value="Genomic_DNA"/>
</dbReference>
<sequence>MAWKDKSTINPTLRTRISPFGGASDPHGTQMANLICAIDPGCEFYVAKVTEGRHGISLRRVAGAIEWAMSKDVDVISMSFVMLEEFKNLGTVCTCAYEKGIVMLCSYHDQVEHRLEIDSLPRVTRSNIWQLGGNRNRGGFKFTDSALL</sequence>
<keyword evidence="5" id="KW-1185">Reference proteome</keyword>
<dbReference type="Proteomes" id="UP001213799">
    <property type="component" value="Unassembled WGS sequence"/>
</dbReference>
<dbReference type="Gene3D" id="3.40.50.200">
    <property type="entry name" value="Peptidase S8/S53 domain"/>
    <property type="match status" value="1"/>
</dbReference>
<gene>
    <name evidence="4" type="ORF">N7537_002143</name>
</gene>
<dbReference type="GeneID" id="81583443"/>
<dbReference type="Pfam" id="PF00082">
    <property type="entry name" value="Peptidase_S8"/>
    <property type="match status" value="1"/>
</dbReference>
<evidence type="ECO:0000256" key="2">
    <source>
        <dbReference type="ARBA" id="ARBA00023145"/>
    </source>
</evidence>
<evidence type="ECO:0000313" key="5">
    <source>
        <dbReference type="Proteomes" id="UP001213799"/>
    </source>
</evidence>
<keyword evidence="1" id="KW-0732">Signal</keyword>
<dbReference type="RefSeq" id="XP_056758196.1">
    <property type="nucleotide sequence ID" value="XM_056893201.1"/>
</dbReference>
<proteinExistence type="predicted"/>